<evidence type="ECO:0000256" key="7">
    <source>
        <dbReference type="ARBA" id="ARBA00023136"/>
    </source>
</evidence>
<reference evidence="10" key="1">
    <citation type="journal article" date="2019" name="Int. J. Syst. Evol. Microbiol.">
        <title>The Global Catalogue of Microorganisms (GCM) 10K type strain sequencing project: providing services to taxonomists for standard genome sequencing and annotation.</title>
        <authorList>
            <consortium name="The Broad Institute Genomics Platform"/>
            <consortium name="The Broad Institute Genome Sequencing Center for Infectious Disease"/>
            <person name="Wu L."/>
            <person name="Ma J."/>
        </authorList>
    </citation>
    <scope>NUCLEOTIDE SEQUENCE [LARGE SCALE GENOMIC DNA]</scope>
    <source>
        <strain evidence="10">CCUG 59189</strain>
    </source>
</reference>
<evidence type="ECO:0000313" key="10">
    <source>
        <dbReference type="Proteomes" id="UP001597262"/>
    </source>
</evidence>
<comment type="caution">
    <text evidence="9">The sequence shown here is derived from an EMBL/GenBank/DDBJ whole genome shotgun (WGS) entry which is preliminary data.</text>
</comment>
<dbReference type="PANTHER" id="PTHR34979:SF1">
    <property type="entry name" value="INNER MEMBRANE PROTEIN YGAZ"/>
    <property type="match status" value="1"/>
</dbReference>
<feature type="transmembrane region" description="Helical" evidence="8">
    <location>
        <begin position="56"/>
        <end position="79"/>
    </location>
</feature>
<dbReference type="InterPro" id="IPR011606">
    <property type="entry name" value="Brnchd-chn_aa_trnsp_permease"/>
</dbReference>
<keyword evidence="4" id="KW-1003">Cell membrane</keyword>
<feature type="transmembrane region" description="Helical" evidence="8">
    <location>
        <begin position="129"/>
        <end position="148"/>
    </location>
</feature>
<evidence type="ECO:0000313" key="9">
    <source>
        <dbReference type="EMBL" id="MFD1175199.1"/>
    </source>
</evidence>
<dbReference type="Pfam" id="PF03591">
    <property type="entry name" value="AzlC"/>
    <property type="match status" value="1"/>
</dbReference>
<evidence type="ECO:0000256" key="8">
    <source>
        <dbReference type="SAM" id="Phobius"/>
    </source>
</evidence>
<evidence type="ECO:0000256" key="3">
    <source>
        <dbReference type="ARBA" id="ARBA00022448"/>
    </source>
</evidence>
<feature type="transmembrane region" description="Helical" evidence="8">
    <location>
        <begin position="160"/>
        <end position="179"/>
    </location>
</feature>
<feature type="transmembrane region" description="Helical" evidence="8">
    <location>
        <begin position="186"/>
        <end position="219"/>
    </location>
</feature>
<evidence type="ECO:0000256" key="1">
    <source>
        <dbReference type="ARBA" id="ARBA00004651"/>
    </source>
</evidence>
<feature type="transmembrane region" description="Helical" evidence="8">
    <location>
        <begin position="21"/>
        <end position="50"/>
    </location>
</feature>
<dbReference type="EMBL" id="JBHTLM010000001">
    <property type="protein sequence ID" value="MFD1175199.1"/>
    <property type="molecule type" value="Genomic_DNA"/>
</dbReference>
<evidence type="ECO:0000256" key="5">
    <source>
        <dbReference type="ARBA" id="ARBA00022692"/>
    </source>
</evidence>
<comment type="subcellular location">
    <subcellularLocation>
        <location evidence="1">Cell membrane</location>
        <topology evidence="1">Multi-pass membrane protein</topology>
    </subcellularLocation>
</comment>
<keyword evidence="3" id="KW-0813">Transport</keyword>
<dbReference type="RefSeq" id="WP_379316277.1">
    <property type="nucleotide sequence ID" value="NZ_JBHTLM010000001.1"/>
</dbReference>
<comment type="similarity">
    <text evidence="2">Belongs to the AzlC family.</text>
</comment>
<proteinExistence type="inferred from homology"/>
<organism evidence="9 10">
    <name type="scientific">Paenibacillus puldeungensis</name>
    <dbReference type="NCBI Taxonomy" id="696536"/>
    <lineage>
        <taxon>Bacteria</taxon>
        <taxon>Bacillati</taxon>
        <taxon>Bacillota</taxon>
        <taxon>Bacilli</taxon>
        <taxon>Bacillales</taxon>
        <taxon>Paenibacillaceae</taxon>
        <taxon>Paenibacillus</taxon>
    </lineage>
</organism>
<sequence length="243" mass="25184">MSRRDEMRLALRDAFPIMIAYFPLSMTYGVLAAAGSLSPLLTIFSSVWIYSGGAQFMLLGMFAAASAPVMIVTTILLVSMRHVLYGATMGPYVANWKESLKWAVAYGLTDEGFAVSSSKAAREGGLAPAYYLTFAFAGYGSWVAGTVAGTGLGGLVTSELATILGFALPALFLALLLGGDRTLPSMAAACSGAILATLAGMFNLGGAGLVIGGLIGATIGQQLKYRLQKYSTVRSAEASGKTS</sequence>
<keyword evidence="7 8" id="KW-0472">Membrane</keyword>
<keyword evidence="5 8" id="KW-0812">Transmembrane</keyword>
<evidence type="ECO:0000256" key="2">
    <source>
        <dbReference type="ARBA" id="ARBA00010735"/>
    </source>
</evidence>
<dbReference type="PANTHER" id="PTHR34979">
    <property type="entry name" value="INNER MEMBRANE PROTEIN YGAZ"/>
    <property type="match status" value="1"/>
</dbReference>
<dbReference type="Proteomes" id="UP001597262">
    <property type="component" value="Unassembled WGS sequence"/>
</dbReference>
<keyword evidence="6 8" id="KW-1133">Transmembrane helix</keyword>
<accession>A0ABW3RSY6</accession>
<name>A0ABW3RSY6_9BACL</name>
<evidence type="ECO:0000256" key="6">
    <source>
        <dbReference type="ARBA" id="ARBA00022989"/>
    </source>
</evidence>
<keyword evidence="10" id="KW-1185">Reference proteome</keyword>
<gene>
    <name evidence="9" type="ORF">ACFQ3W_02605</name>
</gene>
<evidence type="ECO:0000256" key="4">
    <source>
        <dbReference type="ARBA" id="ARBA00022475"/>
    </source>
</evidence>
<protein>
    <submittedName>
        <fullName evidence="9">AzlC family ABC transporter permease</fullName>
    </submittedName>
</protein>